<comment type="subunit">
    <text evidence="7">Homohexamer.</text>
</comment>
<keyword evidence="5 7" id="KW-0460">Magnesium</keyword>
<evidence type="ECO:0000313" key="9">
    <source>
        <dbReference type="Proteomes" id="UP000179057"/>
    </source>
</evidence>
<dbReference type="PANTHER" id="PTHR10286">
    <property type="entry name" value="INORGANIC PYROPHOSPHATASE"/>
    <property type="match status" value="1"/>
</dbReference>
<evidence type="ECO:0000256" key="3">
    <source>
        <dbReference type="ARBA" id="ARBA00022723"/>
    </source>
</evidence>
<organism evidence="8 9">
    <name type="scientific">Candidatus Wolfebacteria bacterium RIFOXYD1_FULL_48_65</name>
    <dbReference type="NCBI Taxonomy" id="1802561"/>
    <lineage>
        <taxon>Bacteria</taxon>
        <taxon>Candidatus Wolfeibacteriota</taxon>
    </lineage>
</organism>
<dbReference type="CDD" id="cd00412">
    <property type="entry name" value="pyrophosphatase"/>
    <property type="match status" value="1"/>
</dbReference>
<evidence type="ECO:0000256" key="1">
    <source>
        <dbReference type="ARBA" id="ARBA00001946"/>
    </source>
</evidence>
<dbReference type="FunFam" id="3.90.80.10:FF:000003">
    <property type="entry name" value="Inorganic pyrophosphatase"/>
    <property type="match status" value="1"/>
</dbReference>
<keyword evidence="2 7" id="KW-0963">Cytoplasm</keyword>
<dbReference type="Proteomes" id="UP000179057">
    <property type="component" value="Unassembled WGS sequence"/>
</dbReference>
<dbReference type="EC" id="3.6.1.1" evidence="7"/>
<name>A0A1F8E3R4_9BACT</name>
<reference evidence="8 9" key="1">
    <citation type="journal article" date="2016" name="Nat. Commun.">
        <title>Thousands of microbial genomes shed light on interconnected biogeochemical processes in an aquifer system.</title>
        <authorList>
            <person name="Anantharaman K."/>
            <person name="Brown C.T."/>
            <person name="Hug L.A."/>
            <person name="Sharon I."/>
            <person name="Castelle C.J."/>
            <person name="Probst A.J."/>
            <person name="Thomas B.C."/>
            <person name="Singh A."/>
            <person name="Wilkins M.J."/>
            <person name="Karaoz U."/>
            <person name="Brodie E.L."/>
            <person name="Williams K.H."/>
            <person name="Hubbard S.S."/>
            <person name="Banfield J.F."/>
        </authorList>
    </citation>
    <scope>NUCLEOTIDE SEQUENCE [LARGE SCALE GENOMIC DNA]</scope>
</reference>
<comment type="cofactor">
    <cofactor evidence="1 7">
        <name>Mg(2+)</name>
        <dbReference type="ChEBI" id="CHEBI:18420"/>
    </cofactor>
</comment>
<feature type="binding site" evidence="7">
    <location>
        <position position="67"/>
    </location>
    <ligand>
        <name>Mg(2+)</name>
        <dbReference type="ChEBI" id="CHEBI:18420"/>
        <label>1</label>
    </ligand>
</feature>
<dbReference type="HAMAP" id="MF_00209">
    <property type="entry name" value="Inorganic_PPase"/>
    <property type="match status" value="1"/>
</dbReference>
<evidence type="ECO:0000313" key="8">
    <source>
        <dbReference type="EMBL" id="OGM95340.1"/>
    </source>
</evidence>
<dbReference type="InterPro" id="IPR036649">
    <property type="entry name" value="Pyrophosphatase_sf"/>
</dbReference>
<feature type="binding site" evidence="7">
    <location>
        <position position="31"/>
    </location>
    <ligand>
        <name>substrate</name>
    </ligand>
</feature>
<dbReference type="GO" id="GO:0006796">
    <property type="term" value="P:phosphate-containing compound metabolic process"/>
    <property type="evidence" value="ECO:0007669"/>
    <property type="project" value="InterPro"/>
</dbReference>
<dbReference type="GO" id="GO:0004427">
    <property type="term" value="F:inorganic diphosphate phosphatase activity"/>
    <property type="evidence" value="ECO:0007669"/>
    <property type="project" value="UniProtKB-UniRule"/>
</dbReference>
<feature type="binding site" evidence="7">
    <location>
        <position position="57"/>
    </location>
    <ligand>
        <name>substrate</name>
    </ligand>
</feature>
<comment type="similarity">
    <text evidence="7">Belongs to the PPase family.</text>
</comment>
<accession>A0A1F8E3R4</accession>
<feature type="binding site" evidence="7">
    <location>
        <position position="104"/>
    </location>
    <ligand>
        <name>Mg(2+)</name>
        <dbReference type="ChEBI" id="CHEBI:18420"/>
        <label>1</label>
    </ligand>
</feature>
<evidence type="ECO:0000256" key="5">
    <source>
        <dbReference type="ARBA" id="ARBA00022842"/>
    </source>
</evidence>
<dbReference type="GO" id="GO:0000287">
    <property type="term" value="F:magnesium ion binding"/>
    <property type="evidence" value="ECO:0007669"/>
    <property type="project" value="UniProtKB-UniRule"/>
</dbReference>
<evidence type="ECO:0000256" key="6">
    <source>
        <dbReference type="ARBA" id="ARBA00047820"/>
    </source>
</evidence>
<feature type="binding site" evidence="7">
    <location>
        <position position="45"/>
    </location>
    <ligand>
        <name>substrate</name>
    </ligand>
</feature>
<protein>
    <recommendedName>
        <fullName evidence="7">Inorganic pyrophosphatase</fullName>
        <ecNumber evidence="7">3.6.1.1</ecNumber>
    </recommendedName>
    <alternativeName>
        <fullName evidence="7">Pyrophosphate phospho-hydrolase</fullName>
        <shortName evidence="7">PPase</shortName>
    </alternativeName>
</protein>
<gene>
    <name evidence="7" type="primary">ppa</name>
    <name evidence="8" type="ORF">A2610_02525</name>
</gene>
<dbReference type="Pfam" id="PF00719">
    <property type="entry name" value="Pyrophosphatase"/>
    <property type="match status" value="1"/>
</dbReference>
<sequence length="176" mass="19773">MTMDFEKLGVGKKAPEIVTVVVEIPKGSHNKYEYDEESGVFKLDRVLYSPMHYPLDYGFIPQTRSEDGDHLDMLVIGSDPVFTGCVVDVRPIGIMRMIDAGELDAKIIGVQAKNPRLSAIKDISDVETHNPHMLKEIAHFFKVYKDLEGKSTEIQGWEGKDAAIAEIMKSQEAYKK</sequence>
<comment type="catalytic activity">
    <reaction evidence="6 7">
        <text>diphosphate + H2O = 2 phosphate + H(+)</text>
        <dbReference type="Rhea" id="RHEA:24576"/>
        <dbReference type="ChEBI" id="CHEBI:15377"/>
        <dbReference type="ChEBI" id="CHEBI:15378"/>
        <dbReference type="ChEBI" id="CHEBI:33019"/>
        <dbReference type="ChEBI" id="CHEBI:43474"/>
        <dbReference type="EC" id="3.6.1.1"/>
    </reaction>
</comment>
<feature type="binding site" evidence="7">
    <location>
        <position position="144"/>
    </location>
    <ligand>
        <name>substrate</name>
    </ligand>
</feature>
<proteinExistence type="inferred from homology"/>
<comment type="subcellular location">
    <subcellularLocation>
        <location evidence="7">Cytoplasm</location>
    </subcellularLocation>
</comment>
<comment type="function">
    <text evidence="7">Catalyzes the hydrolysis of inorganic pyrophosphate (PPi) forming two phosphate ions.</text>
</comment>
<dbReference type="InterPro" id="IPR008162">
    <property type="entry name" value="Pyrophosphatase"/>
</dbReference>
<comment type="caution">
    <text evidence="8">The sequence shown here is derived from an EMBL/GenBank/DDBJ whole genome shotgun (WGS) entry which is preliminary data.</text>
</comment>
<evidence type="ECO:0000256" key="7">
    <source>
        <dbReference type="HAMAP-Rule" id="MF_00209"/>
    </source>
</evidence>
<feature type="binding site" evidence="7">
    <location>
        <position position="72"/>
    </location>
    <ligand>
        <name>Mg(2+)</name>
        <dbReference type="ChEBI" id="CHEBI:18420"/>
        <label>2</label>
    </ligand>
</feature>
<dbReference type="AlphaFoldDB" id="A0A1F8E3R4"/>
<evidence type="ECO:0000256" key="2">
    <source>
        <dbReference type="ARBA" id="ARBA00022490"/>
    </source>
</evidence>
<keyword evidence="3 7" id="KW-0479">Metal-binding</keyword>
<dbReference type="Gene3D" id="3.90.80.10">
    <property type="entry name" value="Inorganic pyrophosphatase"/>
    <property type="match status" value="1"/>
</dbReference>
<dbReference type="SUPFAM" id="SSF50324">
    <property type="entry name" value="Inorganic pyrophosphatase"/>
    <property type="match status" value="1"/>
</dbReference>
<dbReference type="GO" id="GO:0005737">
    <property type="term" value="C:cytoplasm"/>
    <property type="evidence" value="ECO:0007669"/>
    <property type="project" value="UniProtKB-SubCell"/>
</dbReference>
<dbReference type="EMBL" id="MGIV01000008">
    <property type="protein sequence ID" value="OGM95340.1"/>
    <property type="molecule type" value="Genomic_DNA"/>
</dbReference>
<feature type="binding site" evidence="7">
    <location>
        <position position="72"/>
    </location>
    <ligand>
        <name>Mg(2+)</name>
        <dbReference type="ChEBI" id="CHEBI:18420"/>
        <label>1</label>
    </ligand>
</feature>
<evidence type="ECO:0000256" key="4">
    <source>
        <dbReference type="ARBA" id="ARBA00022801"/>
    </source>
</evidence>
<keyword evidence="4 7" id="KW-0378">Hydrolase</keyword>